<dbReference type="EMBL" id="MU827310">
    <property type="protein sequence ID" value="KAJ7360366.1"/>
    <property type="molecule type" value="Genomic_DNA"/>
</dbReference>
<dbReference type="PANTHER" id="PTHR11329:SF0">
    <property type="entry name" value="LEUKOCYTE CELL-DERIVED CHEMOTAXIN-2"/>
    <property type="match status" value="1"/>
</dbReference>
<dbReference type="Proteomes" id="UP001163046">
    <property type="component" value="Unassembled WGS sequence"/>
</dbReference>
<dbReference type="GO" id="GO:0046872">
    <property type="term" value="F:metal ion binding"/>
    <property type="evidence" value="ECO:0007669"/>
    <property type="project" value="UniProtKB-KW"/>
</dbReference>
<evidence type="ECO:0000256" key="5">
    <source>
        <dbReference type="ARBA" id="ARBA00024361"/>
    </source>
</evidence>
<evidence type="ECO:0000256" key="1">
    <source>
        <dbReference type="ARBA" id="ARBA00022723"/>
    </source>
</evidence>
<proteinExistence type="inferred from homology"/>
<comment type="caution">
    <text evidence="7">The sequence shown here is derived from an EMBL/GenBank/DDBJ whole genome shotgun (WGS) entry which is preliminary data.</text>
</comment>
<comment type="similarity">
    <text evidence="5">Belongs to the LECT2/MIM-1 family.</text>
</comment>
<keyword evidence="2 6" id="KW-0732">Signal</keyword>
<feature type="signal peptide" evidence="6">
    <location>
        <begin position="1"/>
        <end position="22"/>
    </location>
</feature>
<evidence type="ECO:0000256" key="2">
    <source>
        <dbReference type="ARBA" id="ARBA00022729"/>
    </source>
</evidence>
<keyword evidence="3" id="KW-0862">Zinc</keyword>
<dbReference type="InterPro" id="IPR011055">
    <property type="entry name" value="Dup_hybrid_motif"/>
</dbReference>
<dbReference type="AlphaFoldDB" id="A0A9W9YNU7"/>
<evidence type="ECO:0000256" key="3">
    <source>
        <dbReference type="ARBA" id="ARBA00022833"/>
    </source>
</evidence>
<evidence type="ECO:0000256" key="4">
    <source>
        <dbReference type="ARBA" id="ARBA00023157"/>
    </source>
</evidence>
<dbReference type="PANTHER" id="PTHR11329">
    <property type="entry name" value="LEUKOCYTE CELL-DERIVED CHEMOTAXIN 2"/>
    <property type="match status" value="1"/>
</dbReference>
<accession>A0A9W9YNU7</accession>
<reference evidence="7" key="1">
    <citation type="submission" date="2023-01" db="EMBL/GenBank/DDBJ databases">
        <title>Genome assembly of the deep-sea coral Lophelia pertusa.</title>
        <authorList>
            <person name="Herrera S."/>
            <person name="Cordes E."/>
        </authorList>
    </citation>
    <scope>NUCLEOTIDE SEQUENCE</scope>
    <source>
        <strain evidence="7">USNM1676648</strain>
        <tissue evidence="7">Polyp</tissue>
    </source>
</reference>
<evidence type="ECO:0000256" key="6">
    <source>
        <dbReference type="SAM" id="SignalP"/>
    </source>
</evidence>
<name>A0A9W9YNU7_9CNID</name>
<keyword evidence="4" id="KW-1015">Disulfide bond</keyword>
<keyword evidence="8" id="KW-1185">Reference proteome</keyword>
<sequence length="173" mass="19032">MKFSLVITIVLGIVCSPAGVSSRKCFVQICSKNPSNRIRGRDAYGSGAWGASRGSRTHKGIDILCTVRSSVYTPFPAKVLRRSNPYLNNNAAYNTGIYLEGTGSWSGYKVKMWYVTKQVSNGKQLSAGSYIGSMTDRTIDARGSAVHPLVQMTALEQEWKIKIKPALSRFLFL</sequence>
<evidence type="ECO:0000313" key="7">
    <source>
        <dbReference type="EMBL" id="KAJ7360366.1"/>
    </source>
</evidence>
<feature type="chain" id="PRO_5040758025" evidence="6">
    <location>
        <begin position="23"/>
        <end position="173"/>
    </location>
</feature>
<dbReference type="OrthoDB" id="5987187at2759"/>
<evidence type="ECO:0000313" key="8">
    <source>
        <dbReference type="Proteomes" id="UP001163046"/>
    </source>
</evidence>
<dbReference type="InterPro" id="IPR008663">
    <property type="entry name" value="LECT2"/>
</dbReference>
<protein>
    <submittedName>
        <fullName evidence="7">Peptidase M23</fullName>
    </submittedName>
</protein>
<keyword evidence="1" id="KW-0479">Metal-binding</keyword>
<organism evidence="7 8">
    <name type="scientific">Desmophyllum pertusum</name>
    <dbReference type="NCBI Taxonomy" id="174260"/>
    <lineage>
        <taxon>Eukaryota</taxon>
        <taxon>Metazoa</taxon>
        <taxon>Cnidaria</taxon>
        <taxon>Anthozoa</taxon>
        <taxon>Hexacorallia</taxon>
        <taxon>Scleractinia</taxon>
        <taxon>Caryophylliina</taxon>
        <taxon>Caryophylliidae</taxon>
        <taxon>Desmophyllum</taxon>
    </lineage>
</organism>
<gene>
    <name evidence="7" type="primary">LECT2_2</name>
    <name evidence="7" type="ORF">OS493_016998</name>
</gene>
<dbReference type="Gene3D" id="2.70.70.10">
    <property type="entry name" value="Glucose Permease (Domain IIA)"/>
    <property type="match status" value="1"/>
</dbReference>